<dbReference type="AlphaFoldDB" id="A0A0F9AT29"/>
<dbReference type="InterPro" id="IPR000182">
    <property type="entry name" value="GNAT_dom"/>
</dbReference>
<dbReference type="GO" id="GO:0016747">
    <property type="term" value="F:acyltransferase activity, transferring groups other than amino-acyl groups"/>
    <property type="evidence" value="ECO:0007669"/>
    <property type="project" value="InterPro"/>
</dbReference>
<feature type="domain" description="N-acetyltransferase" evidence="1">
    <location>
        <begin position="105"/>
        <end position="202"/>
    </location>
</feature>
<dbReference type="Gene3D" id="3.40.630.30">
    <property type="match status" value="1"/>
</dbReference>
<dbReference type="PANTHER" id="PTHR43792">
    <property type="entry name" value="GNAT FAMILY, PUTATIVE (AFU_ORTHOLOGUE AFUA_3G00765)-RELATED-RELATED"/>
    <property type="match status" value="1"/>
</dbReference>
<protein>
    <recommendedName>
        <fullName evidence="1">N-acetyltransferase domain-containing protein</fullName>
    </recommendedName>
</protein>
<proteinExistence type="predicted"/>
<reference evidence="2" key="1">
    <citation type="journal article" date="2015" name="Nature">
        <title>Complex archaea that bridge the gap between prokaryotes and eukaryotes.</title>
        <authorList>
            <person name="Spang A."/>
            <person name="Saw J.H."/>
            <person name="Jorgensen S.L."/>
            <person name="Zaremba-Niedzwiedzka K."/>
            <person name="Martijn J."/>
            <person name="Lind A.E."/>
            <person name="van Eijk R."/>
            <person name="Schleper C."/>
            <person name="Guy L."/>
            <person name="Ettema T.J."/>
        </authorList>
    </citation>
    <scope>NUCLEOTIDE SEQUENCE</scope>
</reference>
<comment type="caution">
    <text evidence="2">The sequence shown here is derived from an EMBL/GenBank/DDBJ whole genome shotgun (WGS) entry which is preliminary data.</text>
</comment>
<dbReference type="SUPFAM" id="SSF55729">
    <property type="entry name" value="Acyl-CoA N-acyltransferases (Nat)"/>
    <property type="match status" value="1"/>
</dbReference>
<name>A0A0F9AT29_9ZZZZ</name>
<accession>A0A0F9AT29</accession>
<sequence length="210" mass="24390">RWNIALFSRVVEKMRRLYETDRFFLRPFIQKDITENYLGWFQDPDVTRYTSHGLGPYTKDQAIKFLKNSIKSGHVIWAIMLKRFAWSKNAKKILGSSGENQRVHIGNIALQNIDRENISGHTAEFACIIGEKDYWGQGIGTEAIKILFAYGFQTLNLHRIWLGTTVTNIGMKRVAEKLGMTEEYGFHKENEVDTIQYGILKEEWPKNKKG</sequence>
<dbReference type="Pfam" id="PF13302">
    <property type="entry name" value="Acetyltransf_3"/>
    <property type="match status" value="1"/>
</dbReference>
<gene>
    <name evidence="2" type="ORF">LCGC14_2874600</name>
</gene>
<organism evidence="2">
    <name type="scientific">marine sediment metagenome</name>
    <dbReference type="NCBI Taxonomy" id="412755"/>
    <lineage>
        <taxon>unclassified sequences</taxon>
        <taxon>metagenomes</taxon>
        <taxon>ecological metagenomes</taxon>
    </lineage>
</organism>
<evidence type="ECO:0000259" key="1">
    <source>
        <dbReference type="PROSITE" id="PS51186"/>
    </source>
</evidence>
<dbReference type="InterPro" id="IPR016181">
    <property type="entry name" value="Acyl_CoA_acyltransferase"/>
</dbReference>
<feature type="non-terminal residue" evidence="2">
    <location>
        <position position="1"/>
    </location>
</feature>
<dbReference type="PROSITE" id="PS51186">
    <property type="entry name" value="GNAT"/>
    <property type="match status" value="1"/>
</dbReference>
<dbReference type="InterPro" id="IPR051531">
    <property type="entry name" value="N-acetyltransferase"/>
</dbReference>
<evidence type="ECO:0000313" key="2">
    <source>
        <dbReference type="EMBL" id="KKK75346.1"/>
    </source>
</evidence>
<dbReference type="EMBL" id="LAZR01055910">
    <property type="protein sequence ID" value="KKK75346.1"/>
    <property type="molecule type" value="Genomic_DNA"/>
</dbReference>